<evidence type="ECO:0000256" key="3">
    <source>
        <dbReference type="ARBA" id="ARBA00035112"/>
    </source>
</evidence>
<evidence type="ECO:0000256" key="2">
    <source>
        <dbReference type="ARBA" id="ARBA00023002"/>
    </source>
</evidence>
<dbReference type="STRING" id="486041.B0DLP1"/>
<dbReference type="Proteomes" id="UP000001194">
    <property type="component" value="Unassembled WGS sequence"/>
</dbReference>
<evidence type="ECO:0000256" key="1">
    <source>
        <dbReference type="ARBA" id="ARBA00004685"/>
    </source>
</evidence>
<dbReference type="PANTHER" id="PTHR33365:SF11">
    <property type="entry name" value="TAT PATHWAY SIGNAL SEQUENCE"/>
    <property type="match status" value="1"/>
</dbReference>
<dbReference type="HOGENOM" id="CLU_042941_8_0_1"/>
<comment type="pathway">
    <text evidence="1">Mycotoxin biosynthesis.</text>
</comment>
<keyword evidence="2" id="KW-0560">Oxidoreductase</keyword>
<organism evidence="5">
    <name type="scientific">Laccaria bicolor (strain S238N-H82 / ATCC MYA-4686)</name>
    <name type="common">Bicoloured deceiver</name>
    <name type="synonym">Laccaria laccata var. bicolor</name>
    <dbReference type="NCBI Taxonomy" id="486041"/>
    <lineage>
        <taxon>Eukaryota</taxon>
        <taxon>Fungi</taxon>
        <taxon>Dikarya</taxon>
        <taxon>Basidiomycota</taxon>
        <taxon>Agaricomycotina</taxon>
        <taxon>Agaricomycetes</taxon>
        <taxon>Agaricomycetidae</taxon>
        <taxon>Agaricales</taxon>
        <taxon>Agaricineae</taxon>
        <taxon>Hydnangiaceae</taxon>
        <taxon>Laccaria</taxon>
    </lineage>
</organism>
<dbReference type="EMBL" id="DS547118">
    <property type="protein sequence ID" value="EDR04330.1"/>
    <property type="molecule type" value="Genomic_DNA"/>
</dbReference>
<evidence type="ECO:0000313" key="5">
    <source>
        <dbReference type="Proteomes" id="UP000001194"/>
    </source>
</evidence>
<dbReference type="GO" id="GO:0043386">
    <property type="term" value="P:mycotoxin biosynthetic process"/>
    <property type="evidence" value="ECO:0007669"/>
    <property type="project" value="InterPro"/>
</dbReference>
<evidence type="ECO:0000313" key="4">
    <source>
        <dbReference type="EMBL" id="EDR04330.1"/>
    </source>
</evidence>
<accession>B0DLP1</accession>
<keyword evidence="5" id="KW-1185">Reference proteome</keyword>
<sequence>MSKHFLTCKTERSISASPLKHIVRPNLFCPAGIESALRRAAAFVGTDHPKRLPVSEKLVKMTVEESAHYGITDPEAEEEWLWTGTTGDGHVRIGEEKRMFAVAMFHQLHCLRRIRSTLVEGWGNIPEGRKRHILHFFNYLRQWTLCNADVTLEKGDFAKRNFTTERRGATHTCIDWVPAYEYMTEKWFEWEEFKRVNNIPEHDDVTK</sequence>
<dbReference type="OrthoDB" id="3687641at2759"/>
<name>B0DLP1_LACBS</name>
<reference evidence="4 5" key="1">
    <citation type="journal article" date="2008" name="Nature">
        <title>The genome of Laccaria bicolor provides insights into mycorrhizal symbiosis.</title>
        <authorList>
            <person name="Martin F."/>
            <person name="Aerts A."/>
            <person name="Ahren D."/>
            <person name="Brun A."/>
            <person name="Danchin E.G.J."/>
            <person name="Duchaussoy F."/>
            <person name="Gibon J."/>
            <person name="Kohler A."/>
            <person name="Lindquist E."/>
            <person name="Pereda V."/>
            <person name="Salamov A."/>
            <person name="Shapiro H.J."/>
            <person name="Wuyts J."/>
            <person name="Blaudez D."/>
            <person name="Buee M."/>
            <person name="Brokstein P."/>
            <person name="Canbaeck B."/>
            <person name="Cohen D."/>
            <person name="Courty P.E."/>
            <person name="Coutinho P.M."/>
            <person name="Delaruelle C."/>
            <person name="Detter J.C."/>
            <person name="Deveau A."/>
            <person name="DiFazio S."/>
            <person name="Duplessis S."/>
            <person name="Fraissinet-Tachet L."/>
            <person name="Lucic E."/>
            <person name="Frey-Klett P."/>
            <person name="Fourrey C."/>
            <person name="Feussner I."/>
            <person name="Gay G."/>
            <person name="Grimwood J."/>
            <person name="Hoegger P.J."/>
            <person name="Jain P."/>
            <person name="Kilaru S."/>
            <person name="Labbe J."/>
            <person name="Lin Y.C."/>
            <person name="Legue V."/>
            <person name="Le Tacon F."/>
            <person name="Marmeisse R."/>
            <person name="Melayah D."/>
            <person name="Montanini B."/>
            <person name="Muratet M."/>
            <person name="Nehls U."/>
            <person name="Niculita-Hirzel H."/>
            <person name="Oudot-Le Secq M.P."/>
            <person name="Peter M."/>
            <person name="Quesneville H."/>
            <person name="Rajashekar B."/>
            <person name="Reich M."/>
            <person name="Rouhier N."/>
            <person name="Schmutz J."/>
            <person name="Yin T."/>
            <person name="Chalot M."/>
            <person name="Henrissat B."/>
            <person name="Kuees U."/>
            <person name="Lucas S."/>
            <person name="Van de Peer Y."/>
            <person name="Podila G.K."/>
            <person name="Polle A."/>
            <person name="Pukkila P.J."/>
            <person name="Richardson P.M."/>
            <person name="Rouze P."/>
            <person name="Sanders I.R."/>
            <person name="Stajich J.E."/>
            <person name="Tunlid A."/>
            <person name="Tuskan G."/>
            <person name="Grigoriev I.V."/>
        </authorList>
    </citation>
    <scope>NUCLEOTIDE SEQUENCE [LARGE SCALE GENOMIC DNA]</scope>
    <source>
        <strain evidence="5">S238N-H82 / ATCC MYA-4686</strain>
    </source>
</reference>
<dbReference type="GO" id="GO:0016491">
    <property type="term" value="F:oxidoreductase activity"/>
    <property type="evidence" value="ECO:0007669"/>
    <property type="project" value="UniProtKB-KW"/>
</dbReference>
<protein>
    <submittedName>
        <fullName evidence="4">Predicted protein</fullName>
    </submittedName>
</protein>
<dbReference type="PANTHER" id="PTHR33365">
    <property type="entry name" value="YALI0B05434P"/>
    <property type="match status" value="1"/>
</dbReference>
<dbReference type="InterPro" id="IPR021765">
    <property type="entry name" value="UstYa-like"/>
</dbReference>
<dbReference type="RefSeq" id="XP_001884849.1">
    <property type="nucleotide sequence ID" value="XM_001884814.1"/>
</dbReference>
<dbReference type="InParanoid" id="B0DLP1"/>
<comment type="similarity">
    <text evidence="3">Belongs to the ustYa family.</text>
</comment>
<dbReference type="AlphaFoldDB" id="B0DLP1"/>
<dbReference type="KEGG" id="lbc:LACBIDRAFT_304467"/>
<dbReference type="Pfam" id="PF11807">
    <property type="entry name" value="UstYa"/>
    <property type="match status" value="1"/>
</dbReference>
<proteinExistence type="inferred from homology"/>
<gene>
    <name evidence="4" type="ORF">LACBIDRAFT_304467</name>
</gene>
<dbReference type="GeneID" id="6080568"/>